<dbReference type="InterPro" id="IPR021806">
    <property type="entry name" value="DUF3379"/>
</dbReference>
<dbReference type="Pfam" id="PF11859">
    <property type="entry name" value="DUF3379"/>
    <property type="match status" value="1"/>
</dbReference>
<organism evidence="3 4">
    <name type="scientific">Thiomicrorhabdus heinhorstiae</name>
    <dbReference type="NCBI Taxonomy" id="2748010"/>
    <lineage>
        <taxon>Bacteria</taxon>
        <taxon>Pseudomonadati</taxon>
        <taxon>Pseudomonadota</taxon>
        <taxon>Gammaproteobacteria</taxon>
        <taxon>Thiotrichales</taxon>
        <taxon>Piscirickettsiaceae</taxon>
        <taxon>Thiomicrorhabdus</taxon>
    </lineage>
</organism>
<keyword evidence="2" id="KW-1133">Transmembrane helix</keyword>
<name>A0ABS0BVJ1_9GAMM</name>
<feature type="transmembrane region" description="Helical" evidence="2">
    <location>
        <begin position="121"/>
        <end position="140"/>
    </location>
</feature>
<evidence type="ECO:0000256" key="2">
    <source>
        <dbReference type="SAM" id="Phobius"/>
    </source>
</evidence>
<proteinExistence type="predicted"/>
<keyword evidence="4" id="KW-1185">Reference proteome</keyword>
<gene>
    <name evidence="3" type="ORF">H8792_005800</name>
</gene>
<comment type="caution">
    <text evidence="3">The sequence shown here is derived from an EMBL/GenBank/DDBJ whole genome shotgun (WGS) entry which is preliminary data.</text>
</comment>
<evidence type="ECO:0000313" key="4">
    <source>
        <dbReference type="Proteomes" id="UP001193680"/>
    </source>
</evidence>
<reference evidence="3 4" key="1">
    <citation type="submission" date="2020-06" db="EMBL/GenBank/DDBJ databases">
        <authorList>
            <person name="Scott K."/>
        </authorList>
    </citation>
    <scope>NUCLEOTIDE SEQUENCE [LARGE SCALE GENOMIC DNA]</scope>
    <source>
        <strain evidence="3 4">HH1</strain>
    </source>
</reference>
<accession>A0ABS0BVJ1</accession>
<protein>
    <submittedName>
        <fullName evidence="3">DUF3379 family protein</fullName>
    </submittedName>
</protein>
<keyword evidence="2" id="KW-0472">Membrane</keyword>
<reference evidence="3 4" key="2">
    <citation type="submission" date="2020-11" db="EMBL/GenBank/DDBJ databases">
        <title>Sulfur oxidizing isolate from Hospital Hole Sinkhole.</title>
        <authorList>
            <person name="Scott K.M."/>
        </authorList>
    </citation>
    <scope>NUCLEOTIDE SEQUENCE [LARGE SCALE GENOMIC DNA]</scope>
    <source>
        <strain evidence="3 4">HH1</strain>
    </source>
</reference>
<sequence length="279" mass="31118">MNELKFRQKLLSDPNSLDEDMLAFLARHPEQAQSVKRARQFDQILEEIFDVEPPEGLKERILLKNSYERVEEEKVAEDSEVAESSTNSGGSAAIPAPKRVTVIPAPDTESKLVSSWFRMPSLMAASVFALALLFSGSWYYSYQHRTLDGQDYIAHIIKHIEADPELMTAYKVPETPHEMQSLFAKVGAQLQKPIESMSYAGECDVEGQKGLHIVMQDKEGPVTIIVMPGNRLTAMEAFQASGYHGELIPVKGGVVAIVANSMEQIALAQMRFFQAVRFV</sequence>
<dbReference type="Proteomes" id="UP001193680">
    <property type="component" value="Unassembled WGS sequence"/>
</dbReference>
<feature type="region of interest" description="Disordered" evidence="1">
    <location>
        <begin position="74"/>
        <end position="94"/>
    </location>
</feature>
<evidence type="ECO:0000313" key="3">
    <source>
        <dbReference type="EMBL" id="MBF6057851.1"/>
    </source>
</evidence>
<dbReference type="EMBL" id="JACBGI020000007">
    <property type="protein sequence ID" value="MBF6057851.1"/>
    <property type="molecule type" value="Genomic_DNA"/>
</dbReference>
<dbReference type="RefSeq" id="WP_185977991.1">
    <property type="nucleotide sequence ID" value="NZ_JACBGI020000007.1"/>
</dbReference>
<keyword evidence="2" id="KW-0812">Transmembrane</keyword>
<evidence type="ECO:0000256" key="1">
    <source>
        <dbReference type="SAM" id="MobiDB-lite"/>
    </source>
</evidence>